<evidence type="ECO:0000256" key="1">
    <source>
        <dbReference type="SAM" id="Phobius"/>
    </source>
</evidence>
<feature type="transmembrane region" description="Helical" evidence="1">
    <location>
        <begin position="104"/>
        <end position="127"/>
    </location>
</feature>
<feature type="transmembrane region" description="Helical" evidence="1">
    <location>
        <begin position="60"/>
        <end position="79"/>
    </location>
</feature>
<gene>
    <name evidence="2" type="ORF">SRAS04492_LOCUS8160</name>
</gene>
<keyword evidence="1" id="KW-0472">Membrane</keyword>
<dbReference type="EMBL" id="HBIA01016348">
    <property type="protein sequence ID" value="CAE0236353.1"/>
    <property type="molecule type" value="Transcribed_RNA"/>
</dbReference>
<keyword evidence="1" id="KW-0812">Transmembrane</keyword>
<feature type="transmembrane region" description="Helical" evidence="1">
    <location>
        <begin position="134"/>
        <end position="154"/>
    </location>
</feature>
<sequence length="164" mass="18627">MDQTDYRREDGDMEYDVRDLETVDDYKDLKELNETFTVVNVIQIIVAGVISYITTSDSTTAIFTALGAALDLAFFYWIVDSANKVLNEEGSVTDLVNLIGWGEFFQYFNAIIVIGSVLFVISTLYGIQEDWLTFVQLTNLILAIVEVSTFYPYIETLKELVDLL</sequence>
<name>A0A7S3FYQ3_9SPIT</name>
<reference evidence="2" key="1">
    <citation type="submission" date="2021-01" db="EMBL/GenBank/DDBJ databases">
        <authorList>
            <person name="Corre E."/>
            <person name="Pelletier E."/>
            <person name="Niang G."/>
            <person name="Scheremetjew M."/>
            <person name="Finn R."/>
            <person name="Kale V."/>
            <person name="Holt S."/>
            <person name="Cochrane G."/>
            <person name="Meng A."/>
            <person name="Brown T."/>
            <person name="Cohen L."/>
        </authorList>
    </citation>
    <scope>NUCLEOTIDE SEQUENCE</scope>
    <source>
        <strain evidence="2">Ras09</strain>
    </source>
</reference>
<organism evidence="2">
    <name type="scientific">Strombidium rassoulzadegani</name>
    <dbReference type="NCBI Taxonomy" id="1082188"/>
    <lineage>
        <taxon>Eukaryota</taxon>
        <taxon>Sar</taxon>
        <taxon>Alveolata</taxon>
        <taxon>Ciliophora</taxon>
        <taxon>Intramacronucleata</taxon>
        <taxon>Spirotrichea</taxon>
        <taxon>Oligotrichia</taxon>
        <taxon>Strombidiidae</taxon>
        <taxon>Strombidium</taxon>
    </lineage>
</organism>
<accession>A0A7S3FYQ3</accession>
<evidence type="ECO:0000313" key="2">
    <source>
        <dbReference type="EMBL" id="CAE0236353.1"/>
    </source>
</evidence>
<keyword evidence="1" id="KW-1133">Transmembrane helix</keyword>
<feature type="transmembrane region" description="Helical" evidence="1">
    <location>
        <begin position="35"/>
        <end position="53"/>
    </location>
</feature>
<dbReference type="AlphaFoldDB" id="A0A7S3FYQ3"/>
<proteinExistence type="predicted"/>
<protein>
    <submittedName>
        <fullName evidence="2">Uncharacterized protein</fullName>
    </submittedName>
</protein>